<keyword evidence="2" id="KW-1185">Reference proteome</keyword>
<dbReference type="AlphaFoldDB" id="A0A4S8KST5"/>
<dbReference type="InterPro" id="IPR032675">
    <property type="entry name" value="LRR_dom_sf"/>
</dbReference>
<accession>A0A4S8KST5</accession>
<reference evidence="1 2" key="1">
    <citation type="journal article" date="2019" name="Nat. Ecol. Evol.">
        <title>Megaphylogeny resolves global patterns of mushroom evolution.</title>
        <authorList>
            <person name="Varga T."/>
            <person name="Krizsan K."/>
            <person name="Foldi C."/>
            <person name="Dima B."/>
            <person name="Sanchez-Garcia M."/>
            <person name="Sanchez-Ramirez S."/>
            <person name="Szollosi G.J."/>
            <person name="Szarkandi J.G."/>
            <person name="Papp V."/>
            <person name="Albert L."/>
            <person name="Andreopoulos W."/>
            <person name="Angelini C."/>
            <person name="Antonin V."/>
            <person name="Barry K.W."/>
            <person name="Bougher N.L."/>
            <person name="Buchanan P."/>
            <person name="Buyck B."/>
            <person name="Bense V."/>
            <person name="Catcheside P."/>
            <person name="Chovatia M."/>
            <person name="Cooper J."/>
            <person name="Damon W."/>
            <person name="Desjardin D."/>
            <person name="Finy P."/>
            <person name="Geml J."/>
            <person name="Haridas S."/>
            <person name="Hughes K."/>
            <person name="Justo A."/>
            <person name="Karasinski D."/>
            <person name="Kautmanova I."/>
            <person name="Kiss B."/>
            <person name="Kocsube S."/>
            <person name="Kotiranta H."/>
            <person name="LaButti K.M."/>
            <person name="Lechner B.E."/>
            <person name="Liimatainen K."/>
            <person name="Lipzen A."/>
            <person name="Lukacs Z."/>
            <person name="Mihaltcheva S."/>
            <person name="Morgado L.N."/>
            <person name="Niskanen T."/>
            <person name="Noordeloos M.E."/>
            <person name="Ohm R.A."/>
            <person name="Ortiz-Santana B."/>
            <person name="Ovrebo C."/>
            <person name="Racz N."/>
            <person name="Riley R."/>
            <person name="Savchenko A."/>
            <person name="Shiryaev A."/>
            <person name="Soop K."/>
            <person name="Spirin V."/>
            <person name="Szebenyi C."/>
            <person name="Tomsovsky M."/>
            <person name="Tulloss R.E."/>
            <person name="Uehling J."/>
            <person name="Grigoriev I.V."/>
            <person name="Vagvolgyi C."/>
            <person name="Papp T."/>
            <person name="Martin F.M."/>
            <person name="Miettinen O."/>
            <person name="Hibbett D.S."/>
            <person name="Nagy L.G."/>
        </authorList>
    </citation>
    <scope>NUCLEOTIDE SEQUENCE [LARGE SCALE GENOMIC DNA]</scope>
    <source>
        <strain evidence="1 2">CBS 962.96</strain>
    </source>
</reference>
<protein>
    <recommendedName>
        <fullName evidence="3">F-box domain-containing protein</fullName>
    </recommendedName>
</protein>
<evidence type="ECO:0000313" key="1">
    <source>
        <dbReference type="EMBL" id="THU78882.1"/>
    </source>
</evidence>
<dbReference type="OrthoDB" id="3266451at2759"/>
<proteinExistence type="predicted"/>
<evidence type="ECO:0000313" key="2">
    <source>
        <dbReference type="Proteomes" id="UP000297245"/>
    </source>
</evidence>
<name>A0A4S8KST5_DENBC</name>
<gene>
    <name evidence="1" type="ORF">K435DRAFT_786050</name>
</gene>
<organism evidence="1 2">
    <name type="scientific">Dendrothele bispora (strain CBS 962.96)</name>
    <dbReference type="NCBI Taxonomy" id="1314807"/>
    <lineage>
        <taxon>Eukaryota</taxon>
        <taxon>Fungi</taxon>
        <taxon>Dikarya</taxon>
        <taxon>Basidiomycota</taxon>
        <taxon>Agaricomycotina</taxon>
        <taxon>Agaricomycetes</taxon>
        <taxon>Agaricomycetidae</taxon>
        <taxon>Agaricales</taxon>
        <taxon>Agaricales incertae sedis</taxon>
        <taxon>Dendrothele</taxon>
    </lineage>
</organism>
<dbReference type="EMBL" id="ML180115">
    <property type="protein sequence ID" value="THU78882.1"/>
    <property type="molecule type" value="Genomic_DNA"/>
</dbReference>
<evidence type="ECO:0008006" key="3">
    <source>
        <dbReference type="Google" id="ProtNLM"/>
    </source>
</evidence>
<sequence>MLHWCNLSELVVSNIDWSRSAEAAPVTLGRLDNLTYKDYYRTPASTCPSSEFFSRVTAPVLKHLTISRLYNNKSESSRPLDVIAEFMTRSSCSLSSFSISRTPITDFECLSLLRLFPDLRELEIKEPASLGAFFSDIITDEFLNGLHTTCLTSSLFQDKSNLPCIPKLQHLSLCVNRSRPAPFTPETLIDMVRSRWIPDAAYSSEVGIACLRSIKLIGDRRAAEETPGSGYKSLRGLEKSGLRVEIL</sequence>
<dbReference type="Gene3D" id="3.80.10.10">
    <property type="entry name" value="Ribonuclease Inhibitor"/>
    <property type="match status" value="1"/>
</dbReference>
<dbReference type="Proteomes" id="UP000297245">
    <property type="component" value="Unassembled WGS sequence"/>
</dbReference>